<accession>A0A955IVQ7</accession>
<gene>
    <name evidence="1" type="ORF">KDA10_00815</name>
</gene>
<organism evidence="1 2">
    <name type="scientific">candidate division WWE3 bacterium</name>
    <dbReference type="NCBI Taxonomy" id="2053526"/>
    <lineage>
        <taxon>Bacteria</taxon>
        <taxon>Katanobacteria</taxon>
    </lineage>
</organism>
<dbReference type="Gene3D" id="3.40.50.150">
    <property type="entry name" value="Vaccinia Virus protein VP39"/>
    <property type="match status" value="1"/>
</dbReference>
<keyword evidence="1" id="KW-0808">Transferase</keyword>
<proteinExistence type="predicted"/>
<dbReference type="EMBL" id="JAGQNY010000003">
    <property type="protein sequence ID" value="MCA9301893.1"/>
    <property type="molecule type" value="Genomic_DNA"/>
</dbReference>
<dbReference type="Pfam" id="PF13489">
    <property type="entry name" value="Methyltransf_23"/>
    <property type="match status" value="1"/>
</dbReference>
<reference evidence="1" key="2">
    <citation type="journal article" date="2021" name="Microbiome">
        <title>Successional dynamics and alternative stable states in a saline activated sludge microbial community over 9 years.</title>
        <authorList>
            <person name="Wang Y."/>
            <person name="Ye J."/>
            <person name="Ju F."/>
            <person name="Liu L."/>
            <person name="Boyd J.A."/>
            <person name="Deng Y."/>
            <person name="Parks D.H."/>
            <person name="Jiang X."/>
            <person name="Yin X."/>
            <person name="Woodcroft B.J."/>
            <person name="Tyson G.W."/>
            <person name="Hugenholtz P."/>
            <person name="Polz M.F."/>
            <person name="Zhang T."/>
        </authorList>
    </citation>
    <scope>NUCLEOTIDE SEQUENCE</scope>
    <source>
        <strain evidence="1">HKST-UBA80</strain>
    </source>
</reference>
<comment type="caution">
    <text evidence="1">The sequence shown here is derived from an EMBL/GenBank/DDBJ whole genome shotgun (WGS) entry which is preliminary data.</text>
</comment>
<sequence length="213" mass="24533">MGSVDNSKYAHINTAVFDFVLPDSSVLDVGCWTGDLGRKLVDAKKCTVDGVDVYPEVLKEAKSSGYRNTYCFNLNDPVNELVIDTKYDFIIFADVLEHILQPGEIVDFFKDRLKENGKIIVSLPNIAFILYRLKHLFGNFDYKDVGVMDSTHLRFYTLKTMNKFFEERGLRVVSRVCYNEVAPQHSFLQILKHLWPTLFTLQFVFLLETVNGR</sequence>
<reference evidence="1" key="1">
    <citation type="submission" date="2020-04" db="EMBL/GenBank/DDBJ databases">
        <authorList>
            <person name="Zhang T."/>
        </authorList>
    </citation>
    <scope>NUCLEOTIDE SEQUENCE</scope>
    <source>
        <strain evidence="1">HKST-UBA80</strain>
    </source>
</reference>
<dbReference type="CDD" id="cd02440">
    <property type="entry name" value="AdoMet_MTases"/>
    <property type="match status" value="1"/>
</dbReference>
<keyword evidence="1" id="KW-0489">Methyltransferase</keyword>
<dbReference type="PANTHER" id="PTHR43861">
    <property type="entry name" value="TRANS-ACONITATE 2-METHYLTRANSFERASE-RELATED"/>
    <property type="match status" value="1"/>
</dbReference>
<name>A0A955IVQ7_UNCKA</name>
<dbReference type="GO" id="GO:0032259">
    <property type="term" value="P:methylation"/>
    <property type="evidence" value="ECO:0007669"/>
    <property type="project" value="UniProtKB-KW"/>
</dbReference>
<dbReference type="InterPro" id="IPR029063">
    <property type="entry name" value="SAM-dependent_MTases_sf"/>
</dbReference>
<dbReference type="GO" id="GO:0008168">
    <property type="term" value="F:methyltransferase activity"/>
    <property type="evidence" value="ECO:0007669"/>
    <property type="project" value="UniProtKB-KW"/>
</dbReference>
<dbReference type="SUPFAM" id="SSF53335">
    <property type="entry name" value="S-adenosyl-L-methionine-dependent methyltransferases"/>
    <property type="match status" value="1"/>
</dbReference>
<dbReference type="AlphaFoldDB" id="A0A955IVQ7"/>
<evidence type="ECO:0000313" key="2">
    <source>
        <dbReference type="Proteomes" id="UP000714817"/>
    </source>
</evidence>
<dbReference type="Proteomes" id="UP000714817">
    <property type="component" value="Unassembled WGS sequence"/>
</dbReference>
<protein>
    <submittedName>
        <fullName evidence="1">Class I SAM-dependent methyltransferase</fullName>
    </submittedName>
</protein>
<evidence type="ECO:0000313" key="1">
    <source>
        <dbReference type="EMBL" id="MCA9301893.1"/>
    </source>
</evidence>